<feature type="compositionally biased region" description="Basic and acidic residues" evidence="1">
    <location>
        <begin position="156"/>
        <end position="168"/>
    </location>
</feature>
<feature type="compositionally biased region" description="Acidic residues" evidence="1">
    <location>
        <begin position="35"/>
        <end position="45"/>
    </location>
</feature>
<proteinExistence type="predicted"/>
<feature type="compositionally biased region" description="Basic and acidic residues" evidence="1">
    <location>
        <begin position="139"/>
        <end position="149"/>
    </location>
</feature>
<reference evidence="2" key="1">
    <citation type="journal article" date="2020" name="Stud. Mycol.">
        <title>101 Dothideomycetes genomes: a test case for predicting lifestyles and emergence of pathogens.</title>
        <authorList>
            <person name="Haridas S."/>
            <person name="Albert R."/>
            <person name="Binder M."/>
            <person name="Bloem J."/>
            <person name="Labutti K."/>
            <person name="Salamov A."/>
            <person name="Andreopoulos B."/>
            <person name="Baker S."/>
            <person name="Barry K."/>
            <person name="Bills G."/>
            <person name="Bluhm B."/>
            <person name="Cannon C."/>
            <person name="Castanera R."/>
            <person name="Culley D."/>
            <person name="Daum C."/>
            <person name="Ezra D."/>
            <person name="Gonzalez J."/>
            <person name="Henrissat B."/>
            <person name="Kuo A."/>
            <person name="Liang C."/>
            <person name="Lipzen A."/>
            <person name="Lutzoni F."/>
            <person name="Magnuson J."/>
            <person name="Mondo S."/>
            <person name="Nolan M."/>
            <person name="Ohm R."/>
            <person name="Pangilinan J."/>
            <person name="Park H.-J."/>
            <person name="Ramirez L."/>
            <person name="Alfaro M."/>
            <person name="Sun H."/>
            <person name="Tritt A."/>
            <person name="Yoshinaga Y."/>
            <person name="Zwiers L.-H."/>
            <person name="Turgeon B."/>
            <person name="Goodwin S."/>
            <person name="Spatafora J."/>
            <person name="Crous P."/>
            <person name="Grigoriev I."/>
        </authorList>
    </citation>
    <scope>NUCLEOTIDE SEQUENCE</scope>
    <source>
        <strain evidence="2">CBS 119925</strain>
    </source>
</reference>
<organism evidence="2 3">
    <name type="scientific">Sporormia fimetaria CBS 119925</name>
    <dbReference type="NCBI Taxonomy" id="1340428"/>
    <lineage>
        <taxon>Eukaryota</taxon>
        <taxon>Fungi</taxon>
        <taxon>Dikarya</taxon>
        <taxon>Ascomycota</taxon>
        <taxon>Pezizomycotina</taxon>
        <taxon>Dothideomycetes</taxon>
        <taxon>Pleosporomycetidae</taxon>
        <taxon>Pleosporales</taxon>
        <taxon>Sporormiaceae</taxon>
        <taxon>Sporormia</taxon>
    </lineage>
</organism>
<accession>A0A6A6V0D9</accession>
<keyword evidence="3" id="KW-1185">Reference proteome</keyword>
<name>A0A6A6V0D9_9PLEO</name>
<dbReference type="Proteomes" id="UP000799440">
    <property type="component" value="Unassembled WGS sequence"/>
</dbReference>
<gene>
    <name evidence="2" type="ORF">M011DRAFT_529327</name>
</gene>
<feature type="compositionally biased region" description="Low complexity" evidence="1">
    <location>
        <begin position="15"/>
        <end position="27"/>
    </location>
</feature>
<dbReference type="AlphaFoldDB" id="A0A6A6V0D9"/>
<feature type="region of interest" description="Disordered" evidence="1">
    <location>
        <begin position="1"/>
        <end position="174"/>
    </location>
</feature>
<sequence length="174" mass="19769">MARSRSSMARNLRIQQRPGQGGQRNPQFAPRYTEEPQDDENEVDDYPQIPRMQLNAYGQSHQGSHQSRKAHRRPQHHKGHYSQPRPGASGSSQSRKPDAQETFHAGYYAGMREGLHAGHDNASCAAPQPQSDGNGGMENIDHGRARMEDDAAYWELYERQTPEPEKPQQQRLGW</sequence>
<evidence type="ECO:0000256" key="1">
    <source>
        <dbReference type="SAM" id="MobiDB-lite"/>
    </source>
</evidence>
<evidence type="ECO:0000313" key="2">
    <source>
        <dbReference type="EMBL" id="KAF2743256.1"/>
    </source>
</evidence>
<feature type="compositionally biased region" description="Basic residues" evidence="1">
    <location>
        <begin position="66"/>
        <end position="80"/>
    </location>
</feature>
<protein>
    <submittedName>
        <fullName evidence="2">Uncharacterized protein</fullName>
    </submittedName>
</protein>
<feature type="compositionally biased region" description="Polar residues" evidence="1">
    <location>
        <begin position="56"/>
        <end position="65"/>
    </location>
</feature>
<evidence type="ECO:0000313" key="3">
    <source>
        <dbReference type="Proteomes" id="UP000799440"/>
    </source>
</evidence>
<dbReference type="EMBL" id="MU006599">
    <property type="protein sequence ID" value="KAF2743256.1"/>
    <property type="molecule type" value="Genomic_DNA"/>
</dbReference>